<evidence type="ECO:0000256" key="3">
    <source>
        <dbReference type="ARBA" id="ARBA00023012"/>
    </source>
</evidence>
<feature type="transmembrane region" description="Helical" evidence="5">
    <location>
        <begin position="103"/>
        <end position="123"/>
    </location>
</feature>
<name>A0A399JES6_9MICC</name>
<dbReference type="AlphaFoldDB" id="A0A399JES6"/>
<evidence type="ECO:0000313" key="7">
    <source>
        <dbReference type="EMBL" id="RII43724.1"/>
    </source>
</evidence>
<evidence type="ECO:0000256" key="5">
    <source>
        <dbReference type="SAM" id="Phobius"/>
    </source>
</evidence>
<accession>A0A399JES6</accession>
<feature type="compositionally biased region" description="Low complexity" evidence="4">
    <location>
        <begin position="69"/>
        <end position="92"/>
    </location>
</feature>
<evidence type="ECO:0000313" key="8">
    <source>
        <dbReference type="Proteomes" id="UP000265419"/>
    </source>
</evidence>
<keyword evidence="5" id="KW-0472">Membrane</keyword>
<evidence type="ECO:0000256" key="2">
    <source>
        <dbReference type="ARBA" id="ARBA00022777"/>
    </source>
</evidence>
<dbReference type="GO" id="GO:0016020">
    <property type="term" value="C:membrane"/>
    <property type="evidence" value="ECO:0007669"/>
    <property type="project" value="InterPro"/>
</dbReference>
<sequence length="472" mass="48449">MTVPPFDAQGAPAAGPGAHRGATGASPAARPHPAPEAGLSDEPTLDAPAGPAPSRTPAAGARMLRAERGPAPSGTPADPAPSGSAPAMPASGVGSGRGVRATWWYTLGGVVFFNAVIALMWVGLGAARHTEVPGLGLAVAGLGVPWFAALTWLVAAYPGGWPAPRGRVVSALTTGVLFGGVLGVAAGSALLAVGPLAATLAVLPWAVGIRHRITLLSTAVMVVLTLVDVRWTQPLFMQGAGQWMMPLYTILLPLMSVSALWWWDVVARLDAARLAESELAATRERLRLANDVHDLQGHHLQVIALQLELAERLLAKGKPAEAEAQVSAARASVDEARQGTRDLAARFRGVPLADELGNAADLLRAADLSVELEATGPFGGAPREVLGPIIRESTTNILKHRSGPSASLGLRREGAAWVFEARNASDGGADGSRGAGLRSIGERASAAGGAARWSDEAGEFVLTVRLPGGDEA</sequence>
<dbReference type="InterPro" id="IPR036890">
    <property type="entry name" value="HATPase_C_sf"/>
</dbReference>
<dbReference type="Gene3D" id="3.30.565.10">
    <property type="entry name" value="Histidine kinase-like ATPase, C-terminal domain"/>
    <property type="match status" value="1"/>
</dbReference>
<comment type="caution">
    <text evidence="7">The sequence shown here is derived from an EMBL/GenBank/DDBJ whole genome shotgun (WGS) entry which is preliminary data.</text>
</comment>
<dbReference type="Gene3D" id="1.20.5.1930">
    <property type="match status" value="1"/>
</dbReference>
<keyword evidence="5" id="KW-1133">Transmembrane helix</keyword>
<keyword evidence="1" id="KW-0808">Transferase</keyword>
<protein>
    <submittedName>
        <fullName evidence="7">Sensor histidine kinase</fullName>
    </submittedName>
</protein>
<dbReference type="PANTHER" id="PTHR24421">
    <property type="entry name" value="NITRATE/NITRITE SENSOR PROTEIN NARX-RELATED"/>
    <property type="match status" value="1"/>
</dbReference>
<feature type="transmembrane region" description="Helical" evidence="5">
    <location>
        <begin position="243"/>
        <end position="263"/>
    </location>
</feature>
<dbReference type="GO" id="GO:0046983">
    <property type="term" value="F:protein dimerization activity"/>
    <property type="evidence" value="ECO:0007669"/>
    <property type="project" value="InterPro"/>
</dbReference>
<dbReference type="Proteomes" id="UP000265419">
    <property type="component" value="Unassembled WGS sequence"/>
</dbReference>
<feature type="transmembrane region" description="Helical" evidence="5">
    <location>
        <begin position="213"/>
        <end position="231"/>
    </location>
</feature>
<gene>
    <name evidence="7" type="ORF">DWB68_00350</name>
</gene>
<evidence type="ECO:0000259" key="6">
    <source>
        <dbReference type="Pfam" id="PF07730"/>
    </source>
</evidence>
<dbReference type="RefSeq" id="WP_119423150.1">
    <property type="nucleotide sequence ID" value="NZ_QQXK01000001.1"/>
</dbReference>
<feature type="transmembrane region" description="Helical" evidence="5">
    <location>
        <begin position="135"/>
        <end position="157"/>
    </location>
</feature>
<keyword evidence="5" id="KW-0812">Transmembrane</keyword>
<proteinExistence type="predicted"/>
<dbReference type="GO" id="GO:0000155">
    <property type="term" value="F:phosphorelay sensor kinase activity"/>
    <property type="evidence" value="ECO:0007669"/>
    <property type="project" value="InterPro"/>
</dbReference>
<keyword evidence="8" id="KW-1185">Reference proteome</keyword>
<dbReference type="PANTHER" id="PTHR24421:SF63">
    <property type="entry name" value="SENSOR HISTIDINE KINASE DESK"/>
    <property type="match status" value="1"/>
</dbReference>
<feature type="compositionally biased region" description="Low complexity" evidence="4">
    <location>
        <begin position="1"/>
        <end position="25"/>
    </location>
</feature>
<evidence type="ECO:0000256" key="4">
    <source>
        <dbReference type="SAM" id="MobiDB-lite"/>
    </source>
</evidence>
<feature type="domain" description="Signal transduction histidine kinase subgroup 3 dimerisation and phosphoacceptor" evidence="6">
    <location>
        <begin position="284"/>
        <end position="349"/>
    </location>
</feature>
<evidence type="ECO:0000256" key="1">
    <source>
        <dbReference type="ARBA" id="ARBA00022679"/>
    </source>
</evidence>
<dbReference type="Pfam" id="PF07730">
    <property type="entry name" value="HisKA_3"/>
    <property type="match status" value="1"/>
</dbReference>
<organism evidence="7 8">
    <name type="scientific">Galactobacter valiniphilus</name>
    <dbReference type="NCBI Taxonomy" id="2676122"/>
    <lineage>
        <taxon>Bacteria</taxon>
        <taxon>Bacillati</taxon>
        <taxon>Actinomycetota</taxon>
        <taxon>Actinomycetes</taxon>
        <taxon>Micrococcales</taxon>
        <taxon>Micrococcaceae</taxon>
        <taxon>Galactobacter</taxon>
    </lineage>
</organism>
<keyword evidence="3" id="KW-0902">Two-component regulatory system</keyword>
<dbReference type="EMBL" id="QQXK01000001">
    <property type="protein sequence ID" value="RII43724.1"/>
    <property type="molecule type" value="Genomic_DNA"/>
</dbReference>
<reference evidence="7 8" key="1">
    <citation type="submission" date="2018-07" db="EMBL/GenBank/DDBJ databases">
        <title>Arthrobacter sp. nov., isolated from raw cow's milk with high bacterial count.</title>
        <authorList>
            <person name="Hahne J."/>
            <person name="Isele D."/>
            <person name="Lipski A."/>
        </authorList>
    </citation>
    <scope>NUCLEOTIDE SEQUENCE [LARGE SCALE GENOMIC DNA]</scope>
    <source>
        <strain evidence="7 8">JZ R-35</strain>
    </source>
</reference>
<feature type="transmembrane region" description="Helical" evidence="5">
    <location>
        <begin position="177"/>
        <end position="206"/>
    </location>
</feature>
<feature type="region of interest" description="Disordered" evidence="4">
    <location>
        <begin position="1"/>
        <end position="92"/>
    </location>
</feature>
<dbReference type="InterPro" id="IPR011712">
    <property type="entry name" value="Sig_transdc_His_kin_sub3_dim/P"/>
</dbReference>
<keyword evidence="2 7" id="KW-0418">Kinase</keyword>
<dbReference type="InterPro" id="IPR050482">
    <property type="entry name" value="Sensor_HK_TwoCompSys"/>
</dbReference>